<evidence type="ECO:0008006" key="5">
    <source>
        <dbReference type="Google" id="ProtNLM"/>
    </source>
</evidence>
<dbReference type="RefSeq" id="WP_231012068.1">
    <property type="nucleotide sequence ID" value="NZ_BAAAEW010000011.1"/>
</dbReference>
<keyword evidence="1" id="KW-0472">Membrane</keyword>
<dbReference type="Proteomes" id="UP001500279">
    <property type="component" value="Unassembled WGS sequence"/>
</dbReference>
<feature type="transmembrane region" description="Helical" evidence="1">
    <location>
        <begin position="171"/>
        <end position="192"/>
    </location>
</feature>
<evidence type="ECO:0000313" key="3">
    <source>
        <dbReference type="EMBL" id="GAA0750402.1"/>
    </source>
</evidence>
<keyword evidence="1" id="KW-0812">Transmembrane</keyword>
<sequence>MTQRAPTLAAALLILALVGRAGAAPQTLGASSNEPRAFGYTVGDMVTRRIALQVPSGLRLDEASLPRAGSRGRALELQRVALRKSLTGVPEELQLDYQVFLAPRELRVLEMPALVLRFDGSPREQQLRIDAWPLTVGPLTPVDPSPREGLGELRPDLAPPMLDTAAVRTRLAVEAVVLVLLLAYLAQVYLVLPWSARRRRPFGRAWTVLQALPDAPDAAQRRAAYQQLHAALNALAGEVLFEPGLARFVARQPRFAPLRDELAGFFAQSRAEFFGSGPQAGDMRWLVALCRRCRDLERGAA</sequence>
<evidence type="ECO:0000256" key="1">
    <source>
        <dbReference type="SAM" id="Phobius"/>
    </source>
</evidence>
<keyword evidence="4" id="KW-1185">Reference proteome</keyword>
<dbReference type="EMBL" id="BAAAEW010000011">
    <property type="protein sequence ID" value="GAA0750402.1"/>
    <property type="molecule type" value="Genomic_DNA"/>
</dbReference>
<feature type="chain" id="PRO_5047475974" description="MxaA protein" evidence="2">
    <location>
        <begin position="24"/>
        <end position="301"/>
    </location>
</feature>
<keyword evidence="1" id="KW-1133">Transmembrane helix</keyword>
<organism evidence="3 4">
    <name type="scientific">Ideonella azotifigens</name>
    <dbReference type="NCBI Taxonomy" id="513160"/>
    <lineage>
        <taxon>Bacteria</taxon>
        <taxon>Pseudomonadati</taxon>
        <taxon>Pseudomonadota</taxon>
        <taxon>Betaproteobacteria</taxon>
        <taxon>Burkholderiales</taxon>
        <taxon>Sphaerotilaceae</taxon>
        <taxon>Ideonella</taxon>
    </lineage>
</organism>
<feature type="signal peptide" evidence="2">
    <location>
        <begin position="1"/>
        <end position="23"/>
    </location>
</feature>
<keyword evidence="2" id="KW-0732">Signal</keyword>
<proteinExistence type="predicted"/>
<gene>
    <name evidence="3" type="ORF">GCM10009107_22020</name>
</gene>
<comment type="caution">
    <text evidence="3">The sequence shown here is derived from an EMBL/GenBank/DDBJ whole genome shotgun (WGS) entry which is preliminary data.</text>
</comment>
<accession>A0ABP3V749</accession>
<evidence type="ECO:0000256" key="2">
    <source>
        <dbReference type="SAM" id="SignalP"/>
    </source>
</evidence>
<protein>
    <recommendedName>
        <fullName evidence="5">MxaA protein</fullName>
    </recommendedName>
</protein>
<name>A0ABP3V749_9BURK</name>
<evidence type="ECO:0000313" key="4">
    <source>
        <dbReference type="Proteomes" id="UP001500279"/>
    </source>
</evidence>
<reference evidence="4" key="1">
    <citation type="journal article" date="2019" name="Int. J. Syst. Evol. Microbiol.">
        <title>The Global Catalogue of Microorganisms (GCM) 10K type strain sequencing project: providing services to taxonomists for standard genome sequencing and annotation.</title>
        <authorList>
            <consortium name="The Broad Institute Genomics Platform"/>
            <consortium name="The Broad Institute Genome Sequencing Center for Infectious Disease"/>
            <person name="Wu L."/>
            <person name="Ma J."/>
        </authorList>
    </citation>
    <scope>NUCLEOTIDE SEQUENCE [LARGE SCALE GENOMIC DNA]</scope>
    <source>
        <strain evidence="4">JCM 15503</strain>
    </source>
</reference>